<dbReference type="CDD" id="cd15239">
    <property type="entry name" value="7tm_YRO2_fungal-like"/>
    <property type="match status" value="1"/>
</dbReference>
<keyword evidence="6" id="KW-0681">Retinal protein</keyword>
<evidence type="ECO:0000256" key="7">
    <source>
        <dbReference type="ARBA" id="ARBA00022989"/>
    </source>
</evidence>
<keyword evidence="7 12" id="KW-1133">Transmembrane helix</keyword>
<dbReference type="PANTHER" id="PTHR28286">
    <property type="match status" value="1"/>
</dbReference>
<proteinExistence type="inferred from homology"/>
<accession>A0A2J6QHE2</accession>
<feature type="transmembrane region" description="Helical" evidence="12">
    <location>
        <begin position="166"/>
        <end position="187"/>
    </location>
</feature>
<sequence length="327" mass="35925">MSDISKRANNALNANPNVFRYPVSSDINLTTHGSDWYWAVTAVMVVSTIAFIGWSFAVPRPHRLFHYITAAITLVASIAYFTMASNLGYAAIPVEFQRSNPVVAGFYREIFYVRYIDWFVTTPLLLLDILLTAGLPWPTVLYTLLMDEIMVVTGLVGALVASSYKWGYFVFAMVALFFIFYNIVFIGRPHAHALNKHVGKVYTLTGAWTMFLWFIYPIAWGLAEGGNVISPDSEAVFYGVLDILAKPVFGLILLWGHRNIDPLVLGLNIKDYPDVTEKTGHQNGSDGVANNGILASNQHHNNAAVDGTNTTTGAPASTGVHNNASAV</sequence>
<gene>
    <name evidence="13" type="ORF">NA56DRAFT_698737</name>
</gene>
<name>A0A2J6QHE2_9HELO</name>
<evidence type="ECO:0000256" key="3">
    <source>
        <dbReference type="ARBA" id="ARBA00022543"/>
    </source>
</evidence>
<feature type="region of interest" description="Disordered" evidence="11">
    <location>
        <begin position="302"/>
        <end position="327"/>
    </location>
</feature>
<dbReference type="FunFam" id="1.20.1070.10:FF:000160">
    <property type="entry name" value="Related to Opsin-1"/>
    <property type="match status" value="1"/>
</dbReference>
<dbReference type="InterPro" id="IPR043476">
    <property type="entry name" value="Yro2-like_7TM"/>
</dbReference>
<feature type="transmembrane region" description="Helical" evidence="12">
    <location>
        <begin position="199"/>
        <end position="223"/>
    </location>
</feature>
<dbReference type="PROSITE" id="PS00327">
    <property type="entry name" value="BACTERIAL_OPSIN_RET"/>
    <property type="match status" value="1"/>
</dbReference>
<evidence type="ECO:0000256" key="5">
    <source>
        <dbReference type="ARBA" id="ARBA00022692"/>
    </source>
</evidence>
<evidence type="ECO:0000256" key="4">
    <source>
        <dbReference type="ARBA" id="ARBA00022606"/>
    </source>
</evidence>
<keyword evidence="3" id="KW-0600">Photoreceptor protein</keyword>
<dbReference type="PRINTS" id="PR00251">
    <property type="entry name" value="BACTRLOPSIN"/>
</dbReference>
<keyword evidence="5 12" id="KW-0812">Transmembrane</keyword>
<dbReference type="GO" id="GO:0007602">
    <property type="term" value="P:phototransduction"/>
    <property type="evidence" value="ECO:0007669"/>
    <property type="project" value="UniProtKB-KW"/>
</dbReference>
<feature type="transmembrane region" description="Helical" evidence="12">
    <location>
        <begin position="36"/>
        <end position="57"/>
    </location>
</feature>
<evidence type="ECO:0000256" key="6">
    <source>
        <dbReference type="ARBA" id="ARBA00022925"/>
    </source>
</evidence>
<comment type="subcellular location">
    <subcellularLocation>
        <location evidence="1">Membrane</location>
        <topology evidence="1">Multi-pass membrane protein</topology>
    </subcellularLocation>
</comment>
<organism evidence="13 14">
    <name type="scientific">Hyaloscypha hepaticicola</name>
    <dbReference type="NCBI Taxonomy" id="2082293"/>
    <lineage>
        <taxon>Eukaryota</taxon>
        <taxon>Fungi</taxon>
        <taxon>Dikarya</taxon>
        <taxon>Ascomycota</taxon>
        <taxon>Pezizomycotina</taxon>
        <taxon>Leotiomycetes</taxon>
        <taxon>Helotiales</taxon>
        <taxon>Hyaloscyphaceae</taxon>
        <taxon>Hyaloscypha</taxon>
    </lineage>
</organism>
<keyword evidence="10 13" id="KW-0675">Receptor</keyword>
<dbReference type="OrthoDB" id="536545at2759"/>
<keyword evidence="8" id="KW-0157">Chromophore</keyword>
<evidence type="ECO:0000256" key="12">
    <source>
        <dbReference type="SAM" id="Phobius"/>
    </source>
</evidence>
<feature type="transmembrane region" description="Helical" evidence="12">
    <location>
        <begin position="235"/>
        <end position="255"/>
    </location>
</feature>
<keyword evidence="14" id="KW-1185">Reference proteome</keyword>
<dbReference type="GO" id="GO:0009881">
    <property type="term" value="F:photoreceptor activity"/>
    <property type="evidence" value="ECO:0007669"/>
    <property type="project" value="UniProtKB-KW"/>
</dbReference>
<evidence type="ECO:0000256" key="10">
    <source>
        <dbReference type="ARBA" id="ARBA00023170"/>
    </source>
</evidence>
<comment type="similarity">
    <text evidence="2">Belongs to the archaeal/bacterial/fungal opsin family.</text>
</comment>
<dbReference type="GO" id="GO:0005886">
    <property type="term" value="C:plasma membrane"/>
    <property type="evidence" value="ECO:0007669"/>
    <property type="project" value="TreeGrafter"/>
</dbReference>
<dbReference type="Gene3D" id="1.20.1070.10">
    <property type="entry name" value="Rhodopsin 7-helix transmembrane proteins"/>
    <property type="match status" value="1"/>
</dbReference>
<evidence type="ECO:0000256" key="11">
    <source>
        <dbReference type="SAM" id="MobiDB-lite"/>
    </source>
</evidence>
<dbReference type="PROSITE" id="PS00950">
    <property type="entry name" value="BACTERIAL_OPSIN_1"/>
    <property type="match status" value="1"/>
</dbReference>
<dbReference type="AlphaFoldDB" id="A0A2J6QHE2"/>
<evidence type="ECO:0000313" key="13">
    <source>
        <dbReference type="EMBL" id="PMD25669.1"/>
    </source>
</evidence>
<dbReference type="InterPro" id="IPR018229">
    <property type="entry name" value="Rhodopsin_retinal_BS"/>
</dbReference>
<dbReference type="GO" id="GO:0005783">
    <property type="term" value="C:endoplasmic reticulum"/>
    <property type="evidence" value="ECO:0007669"/>
    <property type="project" value="TreeGrafter"/>
</dbReference>
<reference evidence="13 14" key="1">
    <citation type="submission" date="2016-05" db="EMBL/GenBank/DDBJ databases">
        <title>A degradative enzymes factory behind the ericoid mycorrhizal symbiosis.</title>
        <authorList>
            <consortium name="DOE Joint Genome Institute"/>
            <person name="Martino E."/>
            <person name="Morin E."/>
            <person name="Grelet G."/>
            <person name="Kuo A."/>
            <person name="Kohler A."/>
            <person name="Daghino S."/>
            <person name="Barry K."/>
            <person name="Choi C."/>
            <person name="Cichocki N."/>
            <person name="Clum A."/>
            <person name="Copeland A."/>
            <person name="Hainaut M."/>
            <person name="Haridas S."/>
            <person name="Labutti K."/>
            <person name="Lindquist E."/>
            <person name="Lipzen A."/>
            <person name="Khouja H.-R."/>
            <person name="Murat C."/>
            <person name="Ohm R."/>
            <person name="Olson A."/>
            <person name="Spatafora J."/>
            <person name="Veneault-Fourrey C."/>
            <person name="Henrissat B."/>
            <person name="Grigoriev I."/>
            <person name="Martin F."/>
            <person name="Perotto S."/>
        </authorList>
    </citation>
    <scope>NUCLEOTIDE SEQUENCE [LARGE SCALE GENOMIC DNA]</scope>
    <source>
        <strain evidence="13 14">UAMH 7357</strain>
    </source>
</reference>
<dbReference type="Pfam" id="PF01036">
    <property type="entry name" value="Bac_rhodopsin"/>
    <property type="match status" value="1"/>
</dbReference>
<dbReference type="SMART" id="SM01021">
    <property type="entry name" value="Bac_rhodopsin"/>
    <property type="match status" value="1"/>
</dbReference>
<keyword evidence="4" id="KW-0716">Sensory transduction</keyword>
<dbReference type="SUPFAM" id="SSF81321">
    <property type="entry name" value="Family A G protein-coupled receptor-like"/>
    <property type="match status" value="1"/>
</dbReference>
<protein>
    <submittedName>
        <fullName evidence="13">Family A G protein-coupled receptor-like protein</fullName>
    </submittedName>
</protein>
<keyword evidence="9 12" id="KW-0472">Membrane</keyword>
<feature type="transmembrane region" description="Helical" evidence="12">
    <location>
        <begin position="64"/>
        <end position="92"/>
    </location>
</feature>
<evidence type="ECO:0000256" key="8">
    <source>
        <dbReference type="ARBA" id="ARBA00022991"/>
    </source>
</evidence>
<evidence type="ECO:0000256" key="9">
    <source>
        <dbReference type="ARBA" id="ARBA00023136"/>
    </source>
</evidence>
<evidence type="ECO:0000313" key="14">
    <source>
        <dbReference type="Proteomes" id="UP000235672"/>
    </source>
</evidence>
<dbReference type="Proteomes" id="UP000235672">
    <property type="component" value="Unassembled WGS sequence"/>
</dbReference>
<dbReference type="EMBL" id="KZ613469">
    <property type="protein sequence ID" value="PMD25669.1"/>
    <property type="molecule type" value="Genomic_DNA"/>
</dbReference>
<dbReference type="InterPro" id="IPR001425">
    <property type="entry name" value="Arc/bac/fun_rhodopsins"/>
</dbReference>
<dbReference type="GO" id="GO:0005216">
    <property type="term" value="F:monoatomic ion channel activity"/>
    <property type="evidence" value="ECO:0007669"/>
    <property type="project" value="InterPro"/>
</dbReference>
<evidence type="ECO:0000256" key="1">
    <source>
        <dbReference type="ARBA" id="ARBA00004141"/>
    </source>
</evidence>
<dbReference type="PANTHER" id="PTHR28286:SF1">
    <property type="entry name" value="30 KDA HEAT SHOCK PROTEIN-RELATED"/>
    <property type="match status" value="1"/>
</dbReference>
<evidence type="ECO:0000256" key="2">
    <source>
        <dbReference type="ARBA" id="ARBA00008130"/>
    </source>
</evidence>